<accession>C6RDN4</accession>
<proteinExistence type="predicted"/>
<dbReference type="AlphaFoldDB" id="C6RDN4"/>
<evidence type="ECO:0000313" key="1">
    <source>
        <dbReference type="EMBL" id="EET80431.1"/>
    </source>
</evidence>
<organism evidence="1 2">
    <name type="scientific">Campylobacter showae RM3277</name>
    <dbReference type="NCBI Taxonomy" id="553219"/>
    <lineage>
        <taxon>Bacteria</taxon>
        <taxon>Pseudomonadati</taxon>
        <taxon>Campylobacterota</taxon>
        <taxon>Epsilonproteobacteria</taxon>
        <taxon>Campylobacterales</taxon>
        <taxon>Campylobacteraceae</taxon>
        <taxon>Campylobacter</taxon>
    </lineage>
</organism>
<dbReference type="EMBL" id="ACVQ01000008">
    <property type="protein sequence ID" value="EET80431.1"/>
    <property type="molecule type" value="Genomic_DNA"/>
</dbReference>
<dbReference type="GeneID" id="60991317"/>
<comment type="caution">
    <text evidence="1">The sequence shown here is derived from an EMBL/GenBank/DDBJ whole genome shotgun (WGS) entry which is preliminary data.</text>
</comment>
<reference evidence="1 2" key="1">
    <citation type="submission" date="2009-07" db="EMBL/GenBank/DDBJ databases">
        <authorList>
            <person name="Madupu R."/>
            <person name="Sebastian Y."/>
            <person name="Durkin A.S."/>
            <person name="Torralba M."/>
            <person name="Methe B."/>
            <person name="Sutton G.G."/>
            <person name="Strausberg R.L."/>
            <person name="Nelson K.E."/>
        </authorList>
    </citation>
    <scope>NUCLEOTIDE SEQUENCE [LARGE SCALE GENOMIC DNA]</scope>
    <source>
        <strain evidence="1 2">RM3277</strain>
    </source>
</reference>
<sequence>MFRRQLKFIVSDVNLTVSLAVNSANLTNSRFFKFDGLQAAVKFELA</sequence>
<dbReference type="Proteomes" id="UP000003107">
    <property type="component" value="Unassembled WGS sequence"/>
</dbReference>
<protein>
    <submittedName>
        <fullName evidence="1">Uncharacterized protein</fullName>
    </submittedName>
</protein>
<evidence type="ECO:0000313" key="2">
    <source>
        <dbReference type="Proteomes" id="UP000003107"/>
    </source>
</evidence>
<gene>
    <name evidence="1" type="ORF">CAMSH0001_1191</name>
</gene>
<dbReference type="STRING" id="553219.CAMSH0001_1191"/>
<dbReference type="RefSeq" id="WP_002947000.1">
    <property type="nucleotide sequence ID" value="NZ_ACVQ01000008.1"/>
</dbReference>
<name>C6RDN4_9BACT</name>
<keyword evidence="2" id="KW-1185">Reference proteome</keyword>